<evidence type="ECO:0000256" key="4">
    <source>
        <dbReference type="ARBA" id="ARBA00022989"/>
    </source>
</evidence>
<dbReference type="AlphaFoldDB" id="A0AAP8PPW7"/>
<feature type="transmembrane region" description="Helical" evidence="6">
    <location>
        <begin position="108"/>
        <end position="132"/>
    </location>
</feature>
<evidence type="ECO:0000256" key="2">
    <source>
        <dbReference type="ARBA" id="ARBA00022475"/>
    </source>
</evidence>
<dbReference type="Pfam" id="PF02687">
    <property type="entry name" value="FtsX"/>
    <property type="match status" value="1"/>
</dbReference>
<dbReference type="Proteomes" id="UP000242470">
    <property type="component" value="Unassembled WGS sequence"/>
</dbReference>
<organism evidence="8 9">
    <name type="scientific">Staphylococcus auricularis</name>
    <dbReference type="NCBI Taxonomy" id="29379"/>
    <lineage>
        <taxon>Bacteria</taxon>
        <taxon>Bacillati</taxon>
        <taxon>Bacillota</taxon>
        <taxon>Bacilli</taxon>
        <taxon>Bacillales</taxon>
        <taxon>Staphylococcaceae</taxon>
        <taxon>Staphylococcus</taxon>
    </lineage>
</organism>
<feature type="transmembrane region" description="Helical" evidence="6">
    <location>
        <begin position="499"/>
        <end position="523"/>
    </location>
</feature>
<dbReference type="InterPro" id="IPR003838">
    <property type="entry name" value="ABC3_permease_C"/>
</dbReference>
<dbReference type="PIRSF" id="PIRSF018968">
    <property type="entry name" value="ABC_permease_BceB"/>
    <property type="match status" value="1"/>
</dbReference>
<evidence type="ECO:0000259" key="7">
    <source>
        <dbReference type="Pfam" id="PF02687"/>
    </source>
</evidence>
<dbReference type="GO" id="GO:0055085">
    <property type="term" value="P:transmembrane transport"/>
    <property type="evidence" value="ECO:0007669"/>
    <property type="project" value="UniProtKB-UniRule"/>
</dbReference>
<proteinExistence type="inferred from homology"/>
<evidence type="ECO:0000256" key="3">
    <source>
        <dbReference type="ARBA" id="ARBA00022692"/>
    </source>
</evidence>
<gene>
    <name evidence="8" type="ORF">CD158_03055</name>
</gene>
<dbReference type="PANTHER" id="PTHR46795:SF3">
    <property type="entry name" value="ABC TRANSPORTER PERMEASE"/>
    <property type="match status" value="1"/>
</dbReference>
<evidence type="ECO:0000256" key="1">
    <source>
        <dbReference type="ARBA" id="ARBA00004651"/>
    </source>
</evidence>
<evidence type="ECO:0000313" key="8">
    <source>
        <dbReference type="EMBL" id="PNZ68592.1"/>
    </source>
</evidence>
<keyword evidence="5 6" id="KW-0472">Membrane</keyword>
<feature type="transmembrane region" description="Helical" evidence="6">
    <location>
        <begin position="284"/>
        <end position="307"/>
    </location>
</feature>
<comment type="similarity">
    <text evidence="6">Belongs to the ABC-4 integral membrane protein family.</text>
</comment>
<comment type="subcellular location">
    <subcellularLocation>
        <location evidence="1 6">Cell membrane</location>
        <topology evidence="1 6">Multi-pass membrane protein</topology>
    </subcellularLocation>
</comment>
<feature type="transmembrane region" description="Helical" evidence="6">
    <location>
        <begin position="201"/>
        <end position="219"/>
    </location>
</feature>
<dbReference type="PANTHER" id="PTHR46795">
    <property type="entry name" value="ABC TRANSPORTER PERMEASE-RELATED-RELATED"/>
    <property type="match status" value="1"/>
</dbReference>
<dbReference type="GeneID" id="64983055"/>
<feature type="transmembrane region" description="Helical" evidence="6">
    <location>
        <begin position="152"/>
        <end position="174"/>
    </location>
</feature>
<name>A0AAP8PPW7_9STAP</name>
<keyword evidence="3 6" id="KW-0812">Transmembrane</keyword>
<evidence type="ECO:0000313" key="9">
    <source>
        <dbReference type="Proteomes" id="UP000242470"/>
    </source>
</evidence>
<feature type="transmembrane region" description="Helical" evidence="6">
    <location>
        <begin position="557"/>
        <end position="579"/>
    </location>
</feature>
<feature type="transmembrane region" description="Helical" evidence="6">
    <location>
        <begin position="58"/>
        <end position="79"/>
    </location>
</feature>
<feature type="transmembrane region" description="Helical" evidence="6">
    <location>
        <begin position="225"/>
        <end position="246"/>
    </location>
</feature>
<feature type="transmembrane region" description="Helical" evidence="6">
    <location>
        <begin position="18"/>
        <end position="38"/>
    </location>
</feature>
<keyword evidence="6" id="KW-0813">Transport</keyword>
<dbReference type="InterPro" id="IPR027022">
    <property type="entry name" value="ABC_permease_BceB-typ"/>
</dbReference>
<feature type="transmembrane region" description="Helical" evidence="6">
    <location>
        <begin position="591"/>
        <end position="611"/>
    </location>
</feature>
<dbReference type="EMBL" id="PPQW01000012">
    <property type="protein sequence ID" value="PNZ68592.1"/>
    <property type="molecule type" value="Genomic_DNA"/>
</dbReference>
<evidence type="ECO:0000256" key="6">
    <source>
        <dbReference type="PIRNR" id="PIRNR018968"/>
    </source>
</evidence>
<sequence length="621" mass="69269">MSFNHIVLKNLRQNLKHYAMFLISLLLSIIIYFSFATLKYTDEIAAENARVIKNGAMVGLYALFVIIVVFLMYANHLFIKRRTKSFALFQLIGLTRGNILRMLCIEQLAFFVATGILGILLGLGSSQLLLIILGKLMELKVNINISFEPKALLVTLLLLVIAYILIFIQNAQFLKKRSILTMMKDSSQTEAKTARITPKEVLSGVLGIIMIVLGYYLSTEMMDKFANILTPFIILALTIVGAYLFFRSTVSVIFKSLKRLKKGHVGITDVVFTSSIMHRMKKNAMSLTVIAIISAITVTVLCSATIVKVSTAKQIEAAAPEDFDIVENKLASQFENKLQQANIPYNKTSYQVLQSPVKHNKVFTVESDNVPSINRTTLSSNNHLKGNEAKITNISSLPQNIKVNLNQTVTVQGKTNAKLKVTSKDENKVYPVELTAMAPVLEVSPQVYQSLRTEELEVTEHGYNLKNQDDMAKAEKVAQQVNSDIESKRQVTKSNNQTAGIMIFVSAFLGFAFLIAAGCIIYIKQMDETEDELPSFKLLHRIGFTNSDMMPGLTLKVLFNFGLPLIIALLHSFFAASAFMNIMSSSSHTPVFIVMIVYTIVYAIFALIALIHSRRMINQAQ</sequence>
<dbReference type="InterPro" id="IPR052536">
    <property type="entry name" value="ABC-4_Integral_Memb_Prot"/>
</dbReference>
<comment type="caution">
    <text evidence="8">The sequence shown here is derived from an EMBL/GenBank/DDBJ whole genome shotgun (WGS) entry which is preliminary data.</text>
</comment>
<evidence type="ECO:0000256" key="5">
    <source>
        <dbReference type="ARBA" id="ARBA00023136"/>
    </source>
</evidence>
<reference evidence="8 9" key="1">
    <citation type="submission" date="2017-08" db="EMBL/GenBank/DDBJ databases">
        <title>Draft genome sequences of 64 type strains of genus Staph aureus.</title>
        <authorList>
            <person name="Cole K."/>
            <person name="Golubchik T."/>
            <person name="Russell J."/>
            <person name="Foster D."/>
            <person name="Llewelyn M."/>
            <person name="Wilson D."/>
            <person name="Crook D."/>
            <person name="Paul J."/>
        </authorList>
    </citation>
    <scope>NUCLEOTIDE SEQUENCE [LARGE SCALE GENOMIC DNA]</scope>
    <source>
        <strain evidence="8 9">NCTC 12101</strain>
    </source>
</reference>
<feature type="domain" description="ABC3 transporter permease C-terminal" evidence="7">
    <location>
        <begin position="60"/>
        <end position="169"/>
    </location>
</feature>
<accession>A0AAP8PPW7</accession>
<dbReference type="GO" id="GO:0005886">
    <property type="term" value="C:plasma membrane"/>
    <property type="evidence" value="ECO:0007669"/>
    <property type="project" value="UniProtKB-SubCell"/>
</dbReference>
<dbReference type="RefSeq" id="WP_059106312.1">
    <property type="nucleotide sequence ID" value="NZ_AP024589.1"/>
</dbReference>
<keyword evidence="4 6" id="KW-1133">Transmembrane helix</keyword>
<protein>
    <submittedName>
        <fullName evidence="8">Bacitracin ABC transporter permease</fullName>
    </submittedName>
</protein>
<keyword evidence="2 6" id="KW-1003">Cell membrane</keyword>